<evidence type="ECO:0000256" key="9">
    <source>
        <dbReference type="ARBA" id="ARBA00023170"/>
    </source>
</evidence>
<keyword evidence="11" id="KW-0807">Transducer</keyword>
<dbReference type="Ensembl" id="ENSSFOT00015041964.1">
    <property type="protein sequence ID" value="ENSSFOP00015062632.1"/>
    <property type="gene ID" value="ENSSFOG00015024859.1"/>
</dbReference>
<dbReference type="PRINTS" id="PR00592">
    <property type="entry name" value="CASENSINGR"/>
</dbReference>
<dbReference type="PANTHER" id="PTHR24061">
    <property type="entry name" value="CALCIUM-SENSING RECEPTOR-RELATED"/>
    <property type="match status" value="1"/>
</dbReference>
<keyword evidence="5 13" id="KW-0732">Signal</keyword>
<name>A0A8C9VNM2_SCLFO</name>
<dbReference type="InterPro" id="IPR028082">
    <property type="entry name" value="Peripla_BP_I"/>
</dbReference>
<dbReference type="Pfam" id="PF00003">
    <property type="entry name" value="7tm_3"/>
    <property type="match status" value="1"/>
</dbReference>
<dbReference type="PROSITE" id="PS50259">
    <property type="entry name" value="G_PROTEIN_RECEP_F3_4"/>
    <property type="match status" value="1"/>
</dbReference>
<evidence type="ECO:0000256" key="4">
    <source>
        <dbReference type="ARBA" id="ARBA00022692"/>
    </source>
</evidence>
<evidence type="ECO:0000256" key="5">
    <source>
        <dbReference type="ARBA" id="ARBA00022729"/>
    </source>
</evidence>
<keyword evidence="6 12" id="KW-1133">Transmembrane helix</keyword>
<dbReference type="Gene3D" id="3.40.50.2300">
    <property type="match status" value="2"/>
</dbReference>
<dbReference type="SUPFAM" id="SSF53822">
    <property type="entry name" value="Periplasmic binding protein-like I"/>
    <property type="match status" value="1"/>
</dbReference>
<dbReference type="AlphaFoldDB" id="A0A8C9VNM2"/>
<reference evidence="15" key="2">
    <citation type="submission" date="2025-08" db="UniProtKB">
        <authorList>
            <consortium name="Ensembl"/>
        </authorList>
    </citation>
    <scope>IDENTIFICATION</scope>
</reference>
<dbReference type="FunFam" id="3.40.50.2300:FF:000016">
    <property type="entry name" value="Taste 1 receptor member 2"/>
    <property type="match status" value="1"/>
</dbReference>
<keyword evidence="8 12" id="KW-0472">Membrane</keyword>
<dbReference type="GeneTree" id="ENSGT01050000244874"/>
<dbReference type="InterPro" id="IPR001828">
    <property type="entry name" value="ANF_lig-bd_rcpt"/>
</dbReference>
<keyword evidence="4 12" id="KW-0812">Transmembrane</keyword>
<dbReference type="InterPro" id="IPR038550">
    <property type="entry name" value="GPCR_3_9-Cys_sf"/>
</dbReference>
<feature type="transmembrane region" description="Helical" evidence="12">
    <location>
        <begin position="654"/>
        <end position="678"/>
    </location>
</feature>
<keyword evidence="16" id="KW-1185">Reference proteome</keyword>
<keyword evidence="9" id="KW-0675">Receptor</keyword>
<keyword evidence="3" id="KW-1003">Cell membrane</keyword>
<dbReference type="GO" id="GO:0005886">
    <property type="term" value="C:plasma membrane"/>
    <property type="evidence" value="ECO:0007669"/>
    <property type="project" value="UniProtKB-SubCell"/>
</dbReference>
<dbReference type="FunFam" id="2.10.50.30:FF:000002">
    <property type="entry name" value="Vomeronasal 2 receptor, h1"/>
    <property type="match status" value="1"/>
</dbReference>
<dbReference type="CDD" id="cd06364">
    <property type="entry name" value="PBP1_CaSR"/>
    <property type="match status" value="1"/>
</dbReference>
<evidence type="ECO:0000256" key="2">
    <source>
        <dbReference type="ARBA" id="ARBA00007242"/>
    </source>
</evidence>
<feature type="domain" description="G-protein coupled receptors family 3 profile" evidence="14">
    <location>
        <begin position="584"/>
        <end position="846"/>
    </location>
</feature>
<reference evidence="15 16" key="1">
    <citation type="submission" date="2019-04" db="EMBL/GenBank/DDBJ databases">
        <authorList>
            <consortium name="Wellcome Sanger Institute Data Sharing"/>
        </authorList>
    </citation>
    <scope>NUCLEOTIDE SEQUENCE [LARGE SCALE GENOMIC DNA]</scope>
</reference>
<evidence type="ECO:0000313" key="15">
    <source>
        <dbReference type="Ensembl" id="ENSSFOP00015062632.1"/>
    </source>
</evidence>
<dbReference type="PRINTS" id="PR00248">
    <property type="entry name" value="GPCRMGR"/>
</dbReference>
<feature type="transmembrane region" description="Helical" evidence="12">
    <location>
        <begin position="622"/>
        <end position="642"/>
    </location>
</feature>
<feature type="transmembrane region" description="Helical" evidence="12">
    <location>
        <begin position="777"/>
        <end position="797"/>
    </location>
</feature>
<dbReference type="InterPro" id="IPR000068">
    <property type="entry name" value="GPCR_3_Ca_sens_rcpt-rel"/>
</dbReference>
<evidence type="ECO:0000256" key="6">
    <source>
        <dbReference type="ARBA" id="ARBA00022989"/>
    </source>
</evidence>
<protein>
    <submittedName>
        <fullName evidence="15">Olfactory receptor C family, s2</fullName>
    </submittedName>
</protein>
<feature type="transmembrane region" description="Helical" evidence="12">
    <location>
        <begin position="741"/>
        <end position="765"/>
    </location>
</feature>
<accession>A0A8C9VNM2</accession>
<evidence type="ECO:0000256" key="11">
    <source>
        <dbReference type="ARBA" id="ARBA00023224"/>
    </source>
</evidence>
<dbReference type="Gene3D" id="2.10.50.30">
    <property type="entry name" value="GPCR, family 3, nine cysteines domain"/>
    <property type="match status" value="1"/>
</dbReference>
<feature type="transmembrane region" description="Helical" evidence="12">
    <location>
        <begin position="583"/>
        <end position="607"/>
    </location>
</feature>
<organism evidence="15 16">
    <name type="scientific">Scleropages formosus</name>
    <name type="common">Asian bonytongue</name>
    <name type="synonym">Osteoglossum formosum</name>
    <dbReference type="NCBI Taxonomy" id="113540"/>
    <lineage>
        <taxon>Eukaryota</taxon>
        <taxon>Metazoa</taxon>
        <taxon>Chordata</taxon>
        <taxon>Craniata</taxon>
        <taxon>Vertebrata</taxon>
        <taxon>Euteleostomi</taxon>
        <taxon>Actinopterygii</taxon>
        <taxon>Neopterygii</taxon>
        <taxon>Teleostei</taxon>
        <taxon>Osteoglossocephala</taxon>
        <taxon>Osteoglossomorpha</taxon>
        <taxon>Osteoglossiformes</taxon>
        <taxon>Osteoglossidae</taxon>
        <taxon>Scleropages</taxon>
    </lineage>
</organism>
<dbReference type="CDD" id="cd15283">
    <property type="entry name" value="7tmC_V2R_pheromone"/>
    <property type="match status" value="1"/>
</dbReference>
<keyword evidence="10" id="KW-0325">Glycoprotein</keyword>
<evidence type="ECO:0000256" key="13">
    <source>
        <dbReference type="SAM" id="SignalP"/>
    </source>
</evidence>
<feature type="signal peptide" evidence="13">
    <location>
        <begin position="1"/>
        <end position="19"/>
    </location>
</feature>
<dbReference type="PROSITE" id="PS00981">
    <property type="entry name" value="G_PROTEIN_RECEP_F3_3"/>
    <property type="match status" value="1"/>
</dbReference>
<dbReference type="OrthoDB" id="5984008at2759"/>
<evidence type="ECO:0000256" key="12">
    <source>
        <dbReference type="SAM" id="Phobius"/>
    </source>
</evidence>
<keyword evidence="7" id="KW-0297">G-protein coupled receptor</keyword>
<evidence type="ECO:0000259" key="14">
    <source>
        <dbReference type="PROSITE" id="PS50259"/>
    </source>
</evidence>
<evidence type="ECO:0000256" key="3">
    <source>
        <dbReference type="ARBA" id="ARBA00022475"/>
    </source>
</evidence>
<dbReference type="InterPro" id="IPR011500">
    <property type="entry name" value="GPCR_3_9-Cys_dom"/>
</dbReference>
<gene>
    <name evidence="15" type="primary">LOC108932395</name>
</gene>
<dbReference type="InterPro" id="IPR000337">
    <property type="entry name" value="GPCR_3"/>
</dbReference>
<feature type="chain" id="PRO_5034959399" evidence="13">
    <location>
        <begin position="20"/>
        <end position="846"/>
    </location>
</feature>
<dbReference type="Proteomes" id="UP000694397">
    <property type="component" value="Chromosome 10"/>
</dbReference>
<evidence type="ECO:0000256" key="7">
    <source>
        <dbReference type="ARBA" id="ARBA00023040"/>
    </source>
</evidence>
<dbReference type="Pfam" id="PF07562">
    <property type="entry name" value="NCD3G"/>
    <property type="match status" value="1"/>
</dbReference>
<evidence type="ECO:0000313" key="16">
    <source>
        <dbReference type="Proteomes" id="UP000694397"/>
    </source>
</evidence>
<sequence length="846" mass="92690">MGTACWLWLLCFCLAGGQTLEEPPCRLLGARVSGALEQPGDVVIGGLFPIHLRAPEPDTQFTERAACRCVPSFYMRSYRWLQTMIFAVEEINRNAVLLPNFTLGYVVADSCLAEGPTLGAALSLVTGWDQGAPQPGCEGPPRVPVIVGDARSSGSIAIARTLGVFNIPLVSYFASCACLSDHRKFPTFFRTVPNDVFQAQAMAHMLRLLGWTWVGVVAGDDDYGRTGIQLLLQELRSSEVCVAFSQLIPKAASEARLAHIVRLIKESTARVVVTFAIDPDMHALLREVVRQNITDKQWVATEAWVTSTLLSAPQNLAVLGGTVGLALRRAEIPGLKAFLTRLRPDASASDPFVREFWEMVFECSLDDTLRTSISHKPRCSGTERLEQVENLYSDVSQLRVSYNVYKAVYAIAGAVHNMLACRPGEGPFEGGRCPDVPQVQPWQLLHYLSAANFTTPVGETIHFDENGDPMPSYDIINWQRGPDGLVKFVKVGQFDAVDGSRTRLIPWQVPVSLCSKPCPRGTWRALQKGKPVCCFDCLPCADGEVSNTTGSTECTKCPEWFWPNALRTECVRKKVEFLSLGEMLGVILALLSLSGAVLTVAVVAVFFHHRHTPLVRANNSELSFLLLLALALCFLCALAFVGRPSPWSCRLRHTLFGISFVLCISCVLCKTLVVLVAFRATLPGSNAMRFFGLRQQRLGLSLCTLLQVLICALWLATAPPFPTENTGPGATVVLECAMGSVAWFGCVLGYIGLLAAACFLLAFLARKLPDNFNEAKFITFSMLIFCAVWVAFVPAYVSSPGKYTVAVEIFAILASSYGLLLCIFAPKCYIILLKPERNTKKNMMAK</sequence>
<evidence type="ECO:0000256" key="1">
    <source>
        <dbReference type="ARBA" id="ARBA00004651"/>
    </source>
</evidence>
<feature type="transmembrane region" description="Helical" evidence="12">
    <location>
        <begin position="698"/>
        <end position="721"/>
    </location>
</feature>
<reference evidence="15" key="3">
    <citation type="submission" date="2025-09" db="UniProtKB">
        <authorList>
            <consortium name="Ensembl"/>
        </authorList>
    </citation>
    <scope>IDENTIFICATION</scope>
</reference>
<dbReference type="GO" id="GO:0004930">
    <property type="term" value="F:G protein-coupled receptor activity"/>
    <property type="evidence" value="ECO:0007669"/>
    <property type="project" value="UniProtKB-KW"/>
</dbReference>
<comment type="subcellular location">
    <subcellularLocation>
        <location evidence="1">Cell membrane</location>
        <topology evidence="1">Multi-pass membrane protein</topology>
    </subcellularLocation>
</comment>
<evidence type="ECO:0000256" key="10">
    <source>
        <dbReference type="ARBA" id="ARBA00023180"/>
    </source>
</evidence>
<evidence type="ECO:0000256" key="8">
    <source>
        <dbReference type="ARBA" id="ARBA00023136"/>
    </source>
</evidence>
<dbReference type="InterPro" id="IPR017979">
    <property type="entry name" value="GPCR_3_CS"/>
</dbReference>
<feature type="transmembrane region" description="Helical" evidence="12">
    <location>
        <begin position="809"/>
        <end position="833"/>
    </location>
</feature>
<proteinExistence type="inferred from homology"/>
<comment type="similarity">
    <text evidence="2">Belongs to the G-protein coupled receptor 3 family.</text>
</comment>
<dbReference type="Pfam" id="PF01094">
    <property type="entry name" value="ANF_receptor"/>
    <property type="match status" value="1"/>
</dbReference>
<dbReference type="InterPro" id="IPR017978">
    <property type="entry name" value="GPCR_3_C"/>
</dbReference>
<dbReference type="PANTHER" id="PTHR24061:SF528">
    <property type="entry name" value="C-FAMILY ODORANT RECEPTOR OLFCD2-RELATED"/>
    <property type="match status" value="1"/>
</dbReference>